<feature type="transmembrane region" description="Helical" evidence="1">
    <location>
        <begin position="53"/>
        <end position="81"/>
    </location>
</feature>
<feature type="transmembrane region" description="Helical" evidence="1">
    <location>
        <begin position="123"/>
        <end position="144"/>
    </location>
</feature>
<evidence type="ECO:0000313" key="2">
    <source>
        <dbReference type="EMBL" id="VVO15344.1"/>
    </source>
</evidence>
<keyword evidence="1" id="KW-0472">Membrane</keyword>
<proteinExistence type="predicted"/>
<sequence length="145" mass="16170">MNLFAWFALVSYSLAFLIVLAFSIAYLKRSDFMPYHGIAMGRRWSEVEPRTQVLLLALIKVTGAAWLALALAGFFLLYWLFSADGEFVQLIVFQLFCLIALSPPVAVATYVRKKTNAPTPVRSAVLLVILSLLGFTFAVLSGRYI</sequence>
<evidence type="ECO:0000256" key="1">
    <source>
        <dbReference type="SAM" id="Phobius"/>
    </source>
</evidence>
<accession>A0A5E7DZ67</accession>
<dbReference type="RefSeq" id="WP_150643622.1">
    <property type="nucleotide sequence ID" value="NZ_CABVHQ010000039.1"/>
</dbReference>
<keyword evidence="1" id="KW-1133">Transmembrane helix</keyword>
<feature type="transmembrane region" description="Helical" evidence="1">
    <location>
        <begin position="6"/>
        <end position="27"/>
    </location>
</feature>
<dbReference type="OrthoDB" id="6951052at2"/>
<feature type="transmembrane region" description="Helical" evidence="1">
    <location>
        <begin position="87"/>
        <end position="111"/>
    </location>
</feature>
<dbReference type="AlphaFoldDB" id="A0A5E7DZ67"/>
<gene>
    <name evidence="2" type="ORF">PS691_03750</name>
</gene>
<keyword evidence="1" id="KW-0812">Transmembrane</keyword>
<organism evidence="2 3">
    <name type="scientific">Pseudomonas fluorescens</name>
    <dbReference type="NCBI Taxonomy" id="294"/>
    <lineage>
        <taxon>Bacteria</taxon>
        <taxon>Pseudomonadati</taxon>
        <taxon>Pseudomonadota</taxon>
        <taxon>Gammaproteobacteria</taxon>
        <taxon>Pseudomonadales</taxon>
        <taxon>Pseudomonadaceae</taxon>
        <taxon>Pseudomonas</taxon>
    </lineage>
</organism>
<name>A0A5E7DZ67_PSEFL</name>
<dbReference type="EMBL" id="CABVHQ010000039">
    <property type="protein sequence ID" value="VVO15344.1"/>
    <property type="molecule type" value="Genomic_DNA"/>
</dbReference>
<dbReference type="Proteomes" id="UP000337909">
    <property type="component" value="Unassembled WGS sequence"/>
</dbReference>
<protein>
    <submittedName>
        <fullName evidence="2">Uncharacterized protein</fullName>
    </submittedName>
</protein>
<evidence type="ECO:0000313" key="3">
    <source>
        <dbReference type="Proteomes" id="UP000337909"/>
    </source>
</evidence>
<reference evidence="2 3" key="1">
    <citation type="submission" date="2019-09" db="EMBL/GenBank/DDBJ databases">
        <authorList>
            <person name="Chandra G."/>
            <person name="Truman W A."/>
        </authorList>
    </citation>
    <scope>NUCLEOTIDE SEQUENCE [LARGE SCALE GENOMIC DNA]</scope>
    <source>
        <strain evidence="2">PS691</strain>
    </source>
</reference>